<reference evidence="2 3" key="1">
    <citation type="submission" date="2015-12" db="EMBL/GenBank/DDBJ databases">
        <title>The genome of Folsomia candida.</title>
        <authorList>
            <person name="Faddeeva A."/>
            <person name="Derks M.F."/>
            <person name="Anvar Y."/>
            <person name="Smit S."/>
            <person name="Van Straalen N."/>
            <person name="Roelofs D."/>
        </authorList>
    </citation>
    <scope>NUCLEOTIDE SEQUENCE [LARGE SCALE GENOMIC DNA]</scope>
    <source>
        <strain evidence="2 3">VU population</strain>
        <tissue evidence="2">Whole body</tissue>
    </source>
</reference>
<accession>A0A226DM81</accession>
<keyword evidence="1" id="KW-0812">Transmembrane</keyword>
<comment type="caution">
    <text evidence="2">The sequence shown here is derived from an EMBL/GenBank/DDBJ whole genome shotgun (WGS) entry which is preliminary data.</text>
</comment>
<feature type="transmembrane region" description="Helical" evidence="1">
    <location>
        <begin position="290"/>
        <end position="309"/>
    </location>
</feature>
<keyword evidence="1" id="KW-0472">Membrane</keyword>
<name>A0A226DM81_FOLCA</name>
<dbReference type="AlphaFoldDB" id="A0A226DM81"/>
<evidence type="ECO:0000313" key="2">
    <source>
        <dbReference type="EMBL" id="OXA46289.1"/>
    </source>
</evidence>
<feature type="transmembrane region" description="Helical" evidence="1">
    <location>
        <begin position="321"/>
        <end position="341"/>
    </location>
</feature>
<organism evidence="2 3">
    <name type="scientific">Folsomia candida</name>
    <name type="common">Springtail</name>
    <dbReference type="NCBI Taxonomy" id="158441"/>
    <lineage>
        <taxon>Eukaryota</taxon>
        <taxon>Metazoa</taxon>
        <taxon>Ecdysozoa</taxon>
        <taxon>Arthropoda</taxon>
        <taxon>Hexapoda</taxon>
        <taxon>Collembola</taxon>
        <taxon>Entomobryomorpha</taxon>
        <taxon>Isotomoidea</taxon>
        <taxon>Isotomidae</taxon>
        <taxon>Proisotominae</taxon>
        <taxon>Folsomia</taxon>
    </lineage>
</organism>
<protein>
    <submittedName>
        <fullName evidence="2">Uncharacterized protein</fullName>
    </submittedName>
</protein>
<evidence type="ECO:0000313" key="3">
    <source>
        <dbReference type="Proteomes" id="UP000198287"/>
    </source>
</evidence>
<keyword evidence="3" id="KW-1185">Reference proteome</keyword>
<gene>
    <name evidence="2" type="ORF">Fcan01_19119</name>
</gene>
<proteinExistence type="predicted"/>
<evidence type="ECO:0000256" key="1">
    <source>
        <dbReference type="SAM" id="Phobius"/>
    </source>
</evidence>
<sequence length="629" mass="73054">MPQNFLKDIENYHIQVLHDGVSSSLFEFLHVILLPRIILMRNDPRIPKHSENEKLSLDIFNSRPGQDTVSIWMSKSFIRTRKVSKPSKPYLVGWLTTRTEGRMVFDVGYAIVMDQPGSSYNQRKIHIRSLSQISSLLPQVCLMRTGSFTGKKVNYRCLHTGNDKELKDNWKLADPPQIWTARYAPYNINEVDRVHKNKDLPHPLANPFSRDIYISIPLYKAVVIVTGANATLKLDINYTYPIYTTILIDMSTLDPSFHNEFTHIGGMKFLSCYAEPYITFDFYLMPFQPMLWLCFIMSILFRFSVLYVYTTWKHKQSPFSLWFSFISLLLDDFTSVPHVIGKGLFFRLIFLTWGPIAVLFTNCYSGLMITELNAPLKETRSQTFEDLVCQGGYILKGPTTPDGIARWAKDMPFENYLAYWGNAQDIFNRRKVRNYGNSIASENCYRMLSSAIQIFVGRPVYHWQAILLQQLGYFFLNNLPPFNRTRRMPSHLLKEELIALLLLNPVHNIFPKGIDQQRTNYSISELQALVERNVINCRERSVFIADLNAHQDSIKYYTKFSRMDPAHVIHMQNHCLQRQTTNMTVKYVVYVTVLMGNAFDVLRNMMPVDIEPTAGYPDMSGFPDLWEMN</sequence>
<dbReference type="EMBL" id="LNIX01000016">
    <property type="protein sequence ID" value="OXA46289.1"/>
    <property type="molecule type" value="Genomic_DNA"/>
</dbReference>
<dbReference type="Proteomes" id="UP000198287">
    <property type="component" value="Unassembled WGS sequence"/>
</dbReference>
<keyword evidence="1" id="KW-1133">Transmembrane helix</keyword>